<protein>
    <submittedName>
        <fullName evidence="1">Sporulation protein YyaC</fullName>
    </submittedName>
</protein>
<dbReference type="Proteomes" id="UP001519272">
    <property type="component" value="Unassembled WGS sequence"/>
</dbReference>
<reference evidence="1 2" key="1">
    <citation type="submission" date="2021-03" db="EMBL/GenBank/DDBJ databases">
        <title>Genomic Encyclopedia of Type Strains, Phase IV (KMG-IV): sequencing the most valuable type-strain genomes for metagenomic binning, comparative biology and taxonomic classification.</title>
        <authorList>
            <person name="Goeker M."/>
        </authorList>
    </citation>
    <scope>NUCLEOTIDE SEQUENCE [LARGE SCALE GENOMIC DNA]</scope>
    <source>
        <strain evidence="1 2">DSM 14349</strain>
    </source>
</reference>
<sequence>MVALGKLSRQHGKGIERKRASELASFFEQIAQLHLTESIVFLCVGTDCSTGDALGPLVGSRLEQIGLDVVGTLNEPCDGHNYEKKIKSIPLDKIIITIDACLGRPESVGSYLTSVGPLQPAQATGGTLTPYGHYSVAAVVNANGPRPYTILQMTPLSKVLQMTEQIVEAVKQVFQKR</sequence>
<comment type="caution">
    <text evidence="1">The sequence shown here is derived from an EMBL/GenBank/DDBJ whole genome shotgun (WGS) entry which is preliminary data.</text>
</comment>
<dbReference type="Pfam" id="PF06866">
    <property type="entry name" value="DUF1256"/>
    <property type="match status" value="1"/>
</dbReference>
<evidence type="ECO:0000313" key="2">
    <source>
        <dbReference type="Proteomes" id="UP001519272"/>
    </source>
</evidence>
<keyword evidence="2" id="KW-1185">Reference proteome</keyword>
<dbReference type="InterPro" id="IPR023430">
    <property type="entry name" value="Pept_HybD-like_dom_sf"/>
</dbReference>
<evidence type="ECO:0000313" key="1">
    <source>
        <dbReference type="EMBL" id="MBP1906382.1"/>
    </source>
</evidence>
<name>A0ABS4FUX4_9BACL</name>
<gene>
    <name evidence="1" type="ORF">J2Z32_003032</name>
</gene>
<accession>A0ABS4FUX4</accession>
<proteinExistence type="predicted"/>
<dbReference type="EMBL" id="JAGGKG010000015">
    <property type="protein sequence ID" value="MBP1906382.1"/>
    <property type="molecule type" value="Genomic_DNA"/>
</dbReference>
<dbReference type="NCBIfam" id="TIGR02841">
    <property type="entry name" value="spore_YyaC"/>
    <property type="match status" value="1"/>
</dbReference>
<dbReference type="InterPro" id="IPR009665">
    <property type="entry name" value="YyaC"/>
</dbReference>
<dbReference type="SUPFAM" id="SSF53163">
    <property type="entry name" value="HybD-like"/>
    <property type="match status" value="1"/>
</dbReference>
<organism evidence="1 2">
    <name type="scientific">Paenibacillus turicensis</name>
    <dbReference type="NCBI Taxonomy" id="160487"/>
    <lineage>
        <taxon>Bacteria</taxon>
        <taxon>Bacillati</taxon>
        <taxon>Bacillota</taxon>
        <taxon>Bacilli</taxon>
        <taxon>Bacillales</taxon>
        <taxon>Paenibacillaceae</taxon>
        <taxon>Paenibacillus</taxon>
    </lineage>
</organism>
<dbReference type="RefSeq" id="WP_342453968.1">
    <property type="nucleotide sequence ID" value="NZ_JAGGKG010000015.1"/>
</dbReference>